<feature type="transmembrane region" description="Helical" evidence="5">
    <location>
        <begin position="20"/>
        <end position="44"/>
    </location>
</feature>
<feature type="transmembrane region" description="Helical" evidence="5">
    <location>
        <begin position="65"/>
        <end position="86"/>
    </location>
</feature>
<dbReference type="EMBL" id="UZAH01026701">
    <property type="protein sequence ID" value="VDO84311.1"/>
    <property type="molecule type" value="Genomic_DNA"/>
</dbReference>
<evidence type="ECO:0000259" key="6">
    <source>
        <dbReference type="Pfam" id="PF10328"/>
    </source>
</evidence>
<name>A0A3P7YAF7_HELPZ</name>
<dbReference type="GO" id="GO:0004930">
    <property type="term" value="F:G protein-coupled receptor activity"/>
    <property type="evidence" value="ECO:0007669"/>
    <property type="project" value="InterPro"/>
</dbReference>
<dbReference type="Pfam" id="PF10328">
    <property type="entry name" value="7TM_GPCR_Srx"/>
    <property type="match status" value="1"/>
</dbReference>
<dbReference type="Gene3D" id="1.20.1070.10">
    <property type="entry name" value="Rhodopsin 7-helix transmembrane proteins"/>
    <property type="match status" value="1"/>
</dbReference>
<feature type="transmembrane region" description="Helical" evidence="5">
    <location>
        <begin position="182"/>
        <end position="202"/>
    </location>
</feature>
<dbReference type="PRINTS" id="PR00237">
    <property type="entry name" value="GPCRRHODOPSN"/>
</dbReference>
<dbReference type="InterPro" id="IPR000276">
    <property type="entry name" value="GPCR_Rhodpsn"/>
</dbReference>
<evidence type="ECO:0000313" key="7">
    <source>
        <dbReference type="EMBL" id="VDO84311.1"/>
    </source>
</evidence>
<feature type="transmembrane region" description="Helical" evidence="5">
    <location>
        <begin position="138"/>
        <end position="160"/>
    </location>
</feature>
<proteinExistence type="predicted"/>
<dbReference type="GO" id="GO:0016020">
    <property type="term" value="C:membrane"/>
    <property type="evidence" value="ECO:0007669"/>
    <property type="project" value="UniProtKB-SubCell"/>
</dbReference>
<keyword evidence="2 5" id="KW-0812">Transmembrane</keyword>
<accession>A0A3P7YAF7</accession>
<protein>
    <submittedName>
        <fullName evidence="9">7TM_GPCR_Srx domain-containing protein</fullName>
    </submittedName>
</protein>
<organism evidence="7">
    <name type="scientific">Heligmosomoides polygyrus</name>
    <name type="common">Parasitic roundworm</name>
    <dbReference type="NCBI Taxonomy" id="6339"/>
    <lineage>
        <taxon>Eukaryota</taxon>
        <taxon>Metazoa</taxon>
        <taxon>Ecdysozoa</taxon>
        <taxon>Nematoda</taxon>
        <taxon>Chromadorea</taxon>
        <taxon>Rhabditida</taxon>
        <taxon>Rhabditina</taxon>
        <taxon>Rhabditomorpha</taxon>
        <taxon>Strongyloidea</taxon>
        <taxon>Heligmosomidae</taxon>
        <taxon>Heligmosomoides</taxon>
    </lineage>
</organism>
<keyword evidence="8" id="KW-1185">Reference proteome</keyword>
<sequence>MDDTSSTPIAASANIRYMMAFTYLILSVIGIIPNIILAITLYKLGSMPKQNVFVLLAKQILISDFCQLSSQLFVAFPLALYGRNIYEGSAAIWIYNVVNFLDTVGYNGVLDFTFIMAMNRVTVFLLPKVHQAFFGGRAAMWTVVFVWSFLFMQIIVANVMRCHKQFTYEEFYFYFQCANRDALHAAIITFFLVLQTASFSLLPMIGTGNERFYSSLAQNVISILNNSANPYVYFFFNTQIREGMLSLLRCKSIPTARNLLATAMLKMTTAYIANVTVTSRILAPQIL</sequence>
<evidence type="ECO:0000256" key="3">
    <source>
        <dbReference type="ARBA" id="ARBA00022989"/>
    </source>
</evidence>
<feature type="domain" description="7TM GPCR serpentine receptor class x (Srx)" evidence="6">
    <location>
        <begin position="25"/>
        <end position="200"/>
    </location>
</feature>
<evidence type="ECO:0000256" key="4">
    <source>
        <dbReference type="ARBA" id="ARBA00023136"/>
    </source>
</evidence>
<dbReference type="WBParaSite" id="HPBE_0001024701-mRNA-1">
    <property type="protein sequence ID" value="HPBE_0001024701-mRNA-1"/>
    <property type="gene ID" value="HPBE_0001024701"/>
</dbReference>
<dbReference type="PANTHER" id="PTHR22718">
    <property type="entry name" value="SERPENTINE RECEPTOR, CLASS X"/>
    <property type="match status" value="1"/>
</dbReference>
<reference evidence="7 8" key="1">
    <citation type="submission" date="2018-11" db="EMBL/GenBank/DDBJ databases">
        <authorList>
            <consortium name="Pathogen Informatics"/>
        </authorList>
    </citation>
    <scope>NUCLEOTIDE SEQUENCE [LARGE SCALE GENOMIC DNA]</scope>
</reference>
<evidence type="ECO:0000256" key="2">
    <source>
        <dbReference type="ARBA" id="ARBA00022692"/>
    </source>
</evidence>
<comment type="subcellular location">
    <subcellularLocation>
        <location evidence="1">Membrane</location>
    </subcellularLocation>
</comment>
<dbReference type="SUPFAM" id="SSF81321">
    <property type="entry name" value="Family A G protein-coupled receptor-like"/>
    <property type="match status" value="1"/>
</dbReference>
<evidence type="ECO:0000256" key="1">
    <source>
        <dbReference type="ARBA" id="ARBA00004370"/>
    </source>
</evidence>
<keyword evidence="4 5" id="KW-0472">Membrane</keyword>
<feature type="transmembrane region" description="Helical" evidence="5">
    <location>
        <begin position="106"/>
        <end position="126"/>
    </location>
</feature>
<dbReference type="AlphaFoldDB" id="A0A3P7YAF7"/>
<gene>
    <name evidence="7" type="ORF">HPBE_LOCUS10248</name>
</gene>
<evidence type="ECO:0000313" key="8">
    <source>
        <dbReference type="Proteomes" id="UP000050761"/>
    </source>
</evidence>
<evidence type="ECO:0000313" key="9">
    <source>
        <dbReference type="WBParaSite" id="HPBE_0001024701-mRNA-1"/>
    </source>
</evidence>
<keyword evidence="3 5" id="KW-1133">Transmembrane helix</keyword>
<dbReference type="OrthoDB" id="5857364at2759"/>
<evidence type="ECO:0000256" key="5">
    <source>
        <dbReference type="SAM" id="Phobius"/>
    </source>
</evidence>
<dbReference type="Proteomes" id="UP000050761">
    <property type="component" value="Unassembled WGS sequence"/>
</dbReference>
<dbReference type="InterPro" id="IPR019430">
    <property type="entry name" value="7TM_GPCR_serpentine_rcpt_Srx"/>
</dbReference>
<dbReference type="PANTHER" id="PTHR22718:SF25">
    <property type="entry name" value="G-PROTEIN COUPLED RECEPTORS FAMILY 1 PROFILE DOMAIN-CONTAINING PROTEIN"/>
    <property type="match status" value="1"/>
</dbReference>
<reference evidence="9" key="2">
    <citation type="submission" date="2019-09" db="UniProtKB">
        <authorList>
            <consortium name="WormBaseParasite"/>
        </authorList>
    </citation>
    <scope>IDENTIFICATION</scope>
</reference>